<organism evidence="1 2">
    <name type="scientific">[Clostridium] symbiosum ATCC 14940</name>
    <dbReference type="NCBI Taxonomy" id="411472"/>
    <lineage>
        <taxon>Bacteria</taxon>
        <taxon>Bacillati</taxon>
        <taxon>Bacillota</taxon>
        <taxon>Clostridia</taxon>
        <taxon>Lachnospirales</taxon>
        <taxon>Lachnospiraceae</taxon>
        <taxon>Otoolea</taxon>
    </lineage>
</organism>
<dbReference type="AlphaFoldDB" id="A0ABC9TWR5"/>
<evidence type="ECO:0000313" key="1">
    <source>
        <dbReference type="EMBL" id="ERI76270.1"/>
    </source>
</evidence>
<sequence length="41" mass="4233">MEKKDIASVSGEGAASIVAGCEPEIPEVLVQNKIFKKGTGT</sequence>
<accession>A0ABC9TWR5</accession>
<reference evidence="1 2" key="1">
    <citation type="submission" date="2013-07" db="EMBL/GenBank/DDBJ databases">
        <authorList>
            <person name="Weinstock G."/>
            <person name="Sodergren E."/>
            <person name="Wylie T."/>
            <person name="Fulton L."/>
            <person name="Fulton R."/>
            <person name="Fronick C."/>
            <person name="O'Laughlin M."/>
            <person name="Godfrey J."/>
            <person name="Miner T."/>
            <person name="Herter B."/>
            <person name="Appelbaum E."/>
            <person name="Cordes M."/>
            <person name="Lek S."/>
            <person name="Wollam A."/>
            <person name="Pepin K.H."/>
            <person name="Palsikar V.B."/>
            <person name="Mitreva M."/>
            <person name="Wilson R.K."/>
        </authorList>
    </citation>
    <scope>NUCLEOTIDE SEQUENCE [LARGE SCALE GENOMIC DNA]</scope>
    <source>
        <strain evidence="1 2">ATCC 14940</strain>
    </source>
</reference>
<gene>
    <name evidence="1" type="ORF">CLOSYM_02717</name>
</gene>
<protein>
    <submittedName>
        <fullName evidence="1">Uncharacterized protein</fullName>
    </submittedName>
</protein>
<dbReference type="EMBL" id="AWSU01000210">
    <property type="protein sequence ID" value="ERI76270.1"/>
    <property type="molecule type" value="Genomic_DNA"/>
</dbReference>
<proteinExistence type="predicted"/>
<comment type="caution">
    <text evidence="1">The sequence shown here is derived from an EMBL/GenBank/DDBJ whole genome shotgun (WGS) entry which is preliminary data.</text>
</comment>
<evidence type="ECO:0000313" key="2">
    <source>
        <dbReference type="Proteomes" id="UP000016491"/>
    </source>
</evidence>
<name>A0ABC9TWR5_CLOSY</name>
<dbReference type="Proteomes" id="UP000016491">
    <property type="component" value="Unassembled WGS sequence"/>
</dbReference>